<dbReference type="Proteomes" id="UP000006637">
    <property type="component" value="Chromosome"/>
</dbReference>
<dbReference type="AlphaFoldDB" id="Q1ARK9"/>
<keyword evidence="3" id="KW-1185">Reference proteome</keyword>
<feature type="transmembrane region" description="Helical" evidence="1">
    <location>
        <begin position="220"/>
        <end position="247"/>
    </location>
</feature>
<reference evidence="2 3" key="1">
    <citation type="submission" date="2006-06" db="EMBL/GenBank/DDBJ databases">
        <title>Complete sequence of Rubrobacter xylanophilus DSM 9941.</title>
        <authorList>
            <consortium name="US DOE Joint Genome Institute"/>
            <person name="Copeland A."/>
            <person name="Lucas S."/>
            <person name="Lapidus A."/>
            <person name="Barry K."/>
            <person name="Detter J.C."/>
            <person name="Glavina del Rio T."/>
            <person name="Hammon N."/>
            <person name="Israni S."/>
            <person name="Dalin E."/>
            <person name="Tice H."/>
            <person name="Pitluck S."/>
            <person name="Munk A.C."/>
            <person name="Brettin T."/>
            <person name="Bruce D."/>
            <person name="Han C."/>
            <person name="Tapia R."/>
            <person name="Gilna P."/>
            <person name="Schmutz J."/>
            <person name="Larimer F."/>
            <person name="Land M."/>
            <person name="Hauser L."/>
            <person name="Kyrpides N."/>
            <person name="Lykidis A."/>
            <person name="da Costa M.S."/>
            <person name="Rainey F.A."/>
            <person name="Empadinhas N."/>
            <person name="Jolivet E."/>
            <person name="Battista J.R."/>
            <person name="Richardson P."/>
        </authorList>
    </citation>
    <scope>NUCLEOTIDE SEQUENCE [LARGE SCALE GENOMIC DNA]</scope>
    <source>
        <strain evidence="3">DSM 9941 / NBRC 16129 / PRD-1</strain>
    </source>
</reference>
<dbReference type="HOGENOM" id="CLU_076546_1_0_11"/>
<dbReference type="EMBL" id="CP000386">
    <property type="protein sequence ID" value="ABG05969.1"/>
    <property type="molecule type" value="Genomic_DNA"/>
</dbReference>
<name>Q1ARK9_RUBXD</name>
<keyword evidence="1" id="KW-0812">Transmembrane</keyword>
<protein>
    <submittedName>
        <fullName evidence="2">Uncharacterized protein</fullName>
    </submittedName>
</protein>
<dbReference type="eggNOG" id="ENOG5032RT5">
    <property type="taxonomic scope" value="Bacteria"/>
</dbReference>
<organism evidence="2 3">
    <name type="scientific">Rubrobacter xylanophilus (strain DSM 9941 / JCM 11954 / NBRC 16129 / PRD-1)</name>
    <dbReference type="NCBI Taxonomy" id="266117"/>
    <lineage>
        <taxon>Bacteria</taxon>
        <taxon>Bacillati</taxon>
        <taxon>Actinomycetota</taxon>
        <taxon>Rubrobacteria</taxon>
        <taxon>Rubrobacterales</taxon>
        <taxon>Rubrobacteraceae</taxon>
        <taxon>Rubrobacter</taxon>
    </lineage>
</organism>
<evidence type="ECO:0000313" key="2">
    <source>
        <dbReference type="EMBL" id="ABG05969.1"/>
    </source>
</evidence>
<sequence length="282" mass="29734">MVPRRQGVGRMRPDRETVWLWLSAPVAVLLAVAAGGELFVGGVFRGDAPNFVAQAIGQDYVTLAVALPVLVISAALAGRGSGRARLVWLGALAYVLYTYVIYAFHVRFNPLFLVYVALLGFSLYALIGGLATTDFGEIKARSTRKRPARAASIFLGAMAVLFYFAWLGEVVPALLAGSAPPSVTAAGTPTGAAHVLDMAWVLPAMGLTAIWLWQERPLAYALAGSLLTFASLMTLAIGAMMVAMRVYGEPVPLGMAAVFGAVSAAGLGVLVWYMRSLGGRKG</sequence>
<feature type="transmembrane region" description="Helical" evidence="1">
    <location>
        <begin position="153"/>
        <end position="175"/>
    </location>
</feature>
<feature type="transmembrane region" description="Helical" evidence="1">
    <location>
        <begin position="20"/>
        <end position="40"/>
    </location>
</feature>
<keyword evidence="1" id="KW-0472">Membrane</keyword>
<keyword evidence="1" id="KW-1133">Transmembrane helix</keyword>
<feature type="transmembrane region" description="Helical" evidence="1">
    <location>
        <begin position="86"/>
        <end position="106"/>
    </location>
</feature>
<gene>
    <name evidence="2" type="ordered locus">Rxyl_3061</name>
</gene>
<accession>Q1ARK9</accession>
<feature type="transmembrane region" description="Helical" evidence="1">
    <location>
        <begin position="253"/>
        <end position="273"/>
    </location>
</feature>
<feature type="transmembrane region" description="Helical" evidence="1">
    <location>
        <begin position="112"/>
        <end position="132"/>
    </location>
</feature>
<evidence type="ECO:0000313" key="3">
    <source>
        <dbReference type="Proteomes" id="UP000006637"/>
    </source>
</evidence>
<feature type="transmembrane region" description="Helical" evidence="1">
    <location>
        <begin position="60"/>
        <end position="79"/>
    </location>
</feature>
<evidence type="ECO:0000256" key="1">
    <source>
        <dbReference type="SAM" id="Phobius"/>
    </source>
</evidence>
<proteinExistence type="predicted"/>
<feature type="transmembrane region" description="Helical" evidence="1">
    <location>
        <begin position="195"/>
        <end position="213"/>
    </location>
</feature>
<dbReference type="STRING" id="266117.Rxyl_3061"/>
<dbReference type="KEGG" id="rxy:Rxyl_3061"/>